<evidence type="ECO:0000256" key="7">
    <source>
        <dbReference type="ARBA" id="ARBA00022679"/>
    </source>
</evidence>
<evidence type="ECO:0000313" key="13">
    <source>
        <dbReference type="Proteomes" id="UP000246005"/>
    </source>
</evidence>
<keyword evidence="8" id="KW-0949">S-adenosyl-L-methionine</keyword>
<dbReference type="AlphaFoldDB" id="A0A316HTF8"/>
<dbReference type="Gene3D" id="3.40.50.150">
    <property type="entry name" value="Vaccinia Virus protein VP39"/>
    <property type="match status" value="1"/>
</dbReference>
<dbReference type="Proteomes" id="UP000246005">
    <property type="component" value="Unassembled WGS sequence"/>
</dbReference>
<evidence type="ECO:0000256" key="9">
    <source>
        <dbReference type="ARBA" id="ARBA00030757"/>
    </source>
</evidence>
<keyword evidence="6 12" id="KW-0489">Methyltransferase</keyword>
<dbReference type="InterPro" id="IPR029063">
    <property type="entry name" value="SAM-dependent_MTases_sf"/>
</dbReference>
<dbReference type="SUPFAM" id="SSF53335">
    <property type="entry name" value="S-adenosyl-L-methionine-dependent methyltransferases"/>
    <property type="match status" value="1"/>
</dbReference>
<evidence type="ECO:0000256" key="2">
    <source>
        <dbReference type="ARBA" id="ARBA00005369"/>
    </source>
</evidence>
<dbReference type="GO" id="GO:0005737">
    <property type="term" value="C:cytoplasm"/>
    <property type="evidence" value="ECO:0007669"/>
    <property type="project" value="UniProtKB-SubCell"/>
</dbReference>
<evidence type="ECO:0000256" key="1">
    <source>
        <dbReference type="ARBA" id="ARBA00004496"/>
    </source>
</evidence>
<comment type="subcellular location">
    <subcellularLocation>
        <location evidence="1">Cytoplasm</location>
    </subcellularLocation>
</comment>
<sequence>MTDTVTAAAATVDYDAWTTDDDGNLIPQITTATTIFTMLRALDVKPGMNVLEIGTGSGYSGAVASKLVGEAGHVFSIDIDAGLASRAAKRHDEAGHTNIEVHAADGFAGWEKGEPFDRVVGWTTPHVLPIAWVQQINSGGLIVSPVKLANVAGANAVLRCDVIDGEPQDGTLSPGSFIEMAPEVITNFALPLRYIDASRQGESGPPWWISAEQLHARPKDLAERLLDQASAAVPVPGFFNGSKTQWESFTSFVLAESGNPASLGGSNGWGLGVATSDGVAVVLRSGALLAAGTETAASELASHLEDWNSLGKPDHSDLKPTYTKTSEGWVVRAKVDNR</sequence>
<evidence type="ECO:0000256" key="8">
    <source>
        <dbReference type="ARBA" id="ARBA00022691"/>
    </source>
</evidence>
<keyword evidence="7 12" id="KW-0808">Transferase</keyword>
<evidence type="ECO:0000256" key="6">
    <source>
        <dbReference type="ARBA" id="ARBA00022603"/>
    </source>
</evidence>
<dbReference type="CDD" id="cd02440">
    <property type="entry name" value="AdoMet_MTases"/>
    <property type="match status" value="1"/>
</dbReference>
<evidence type="ECO:0000256" key="10">
    <source>
        <dbReference type="ARBA" id="ARBA00031323"/>
    </source>
</evidence>
<evidence type="ECO:0000256" key="3">
    <source>
        <dbReference type="ARBA" id="ARBA00011890"/>
    </source>
</evidence>
<dbReference type="RefSeq" id="WP_109639865.1">
    <property type="nucleotide sequence ID" value="NZ_QGHB01000011.1"/>
</dbReference>
<dbReference type="GO" id="GO:0004719">
    <property type="term" value="F:protein-L-isoaspartate (D-aspartate) O-methyltransferase activity"/>
    <property type="evidence" value="ECO:0007669"/>
    <property type="project" value="UniProtKB-EC"/>
</dbReference>
<name>A0A316HTF8_9PSEU</name>
<evidence type="ECO:0000313" key="12">
    <source>
        <dbReference type="EMBL" id="PWK83219.1"/>
    </source>
</evidence>
<keyword evidence="5" id="KW-0963">Cytoplasm</keyword>
<dbReference type="PANTHER" id="PTHR11579:SF0">
    <property type="entry name" value="PROTEIN-L-ISOASPARTATE(D-ASPARTATE) O-METHYLTRANSFERASE"/>
    <property type="match status" value="1"/>
</dbReference>
<evidence type="ECO:0000256" key="11">
    <source>
        <dbReference type="ARBA" id="ARBA00031350"/>
    </source>
</evidence>
<evidence type="ECO:0000256" key="4">
    <source>
        <dbReference type="ARBA" id="ARBA00013346"/>
    </source>
</evidence>
<dbReference type="Pfam" id="PF01135">
    <property type="entry name" value="PCMT"/>
    <property type="match status" value="1"/>
</dbReference>
<comment type="caution">
    <text evidence="12">The sequence shown here is derived from an EMBL/GenBank/DDBJ whole genome shotgun (WGS) entry which is preliminary data.</text>
</comment>
<evidence type="ECO:0000256" key="5">
    <source>
        <dbReference type="ARBA" id="ARBA00022490"/>
    </source>
</evidence>
<reference evidence="12 13" key="1">
    <citation type="submission" date="2018-05" db="EMBL/GenBank/DDBJ databases">
        <title>Genomic Encyclopedia of Type Strains, Phase IV (KMG-IV): sequencing the most valuable type-strain genomes for metagenomic binning, comparative biology and taxonomic classification.</title>
        <authorList>
            <person name="Goeker M."/>
        </authorList>
    </citation>
    <scope>NUCLEOTIDE SEQUENCE [LARGE SCALE GENOMIC DNA]</scope>
    <source>
        <strain evidence="12 13">DSM 45480</strain>
    </source>
</reference>
<dbReference type="EMBL" id="QGHB01000011">
    <property type="protein sequence ID" value="PWK83219.1"/>
    <property type="molecule type" value="Genomic_DNA"/>
</dbReference>
<dbReference type="EC" id="2.1.1.77" evidence="3"/>
<proteinExistence type="inferred from homology"/>
<gene>
    <name evidence="12" type="ORF">C8D88_111104</name>
</gene>
<dbReference type="InterPro" id="IPR000682">
    <property type="entry name" value="PCMT"/>
</dbReference>
<accession>A0A316HTF8</accession>
<protein>
    <recommendedName>
        <fullName evidence="4">Protein-L-isoaspartate O-methyltransferase</fullName>
        <ecNumber evidence="3">2.1.1.77</ecNumber>
    </recommendedName>
    <alternativeName>
        <fullName evidence="11">L-isoaspartyl protein carboxyl methyltransferase</fullName>
    </alternativeName>
    <alternativeName>
        <fullName evidence="9">Protein L-isoaspartyl methyltransferase</fullName>
    </alternativeName>
    <alternativeName>
        <fullName evidence="10">Protein-beta-aspartate methyltransferase</fullName>
    </alternativeName>
</protein>
<organism evidence="12 13">
    <name type="scientific">Lentzea atacamensis</name>
    <dbReference type="NCBI Taxonomy" id="531938"/>
    <lineage>
        <taxon>Bacteria</taxon>
        <taxon>Bacillati</taxon>
        <taxon>Actinomycetota</taxon>
        <taxon>Actinomycetes</taxon>
        <taxon>Pseudonocardiales</taxon>
        <taxon>Pseudonocardiaceae</taxon>
        <taxon>Lentzea</taxon>
    </lineage>
</organism>
<comment type="similarity">
    <text evidence="2">Belongs to the methyltransferase superfamily. L-isoaspartyl/D-aspartyl protein methyltransferase family.</text>
</comment>
<dbReference type="GO" id="GO:0032259">
    <property type="term" value="P:methylation"/>
    <property type="evidence" value="ECO:0007669"/>
    <property type="project" value="UniProtKB-KW"/>
</dbReference>
<dbReference type="PANTHER" id="PTHR11579">
    <property type="entry name" value="PROTEIN-L-ISOASPARTATE O-METHYLTRANSFERASE"/>
    <property type="match status" value="1"/>
</dbReference>